<organism evidence="1 2">
    <name type="scientific">Acrocarpospora macrocephala</name>
    <dbReference type="NCBI Taxonomy" id="150177"/>
    <lineage>
        <taxon>Bacteria</taxon>
        <taxon>Bacillati</taxon>
        <taxon>Actinomycetota</taxon>
        <taxon>Actinomycetes</taxon>
        <taxon>Streptosporangiales</taxon>
        <taxon>Streptosporangiaceae</taxon>
        <taxon>Acrocarpospora</taxon>
    </lineage>
</organism>
<sequence length="54" mass="6261">MKPRYLFACSAGELAAMETEALVRTLVRRAREVYQVVVSDPEKQSWARQYQDGR</sequence>
<dbReference type="EMBL" id="BLAE01000117">
    <property type="protein sequence ID" value="GES16820.1"/>
    <property type="molecule type" value="Genomic_DNA"/>
</dbReference>
<accession>A0A5M3X6X1</accession>
<dbReference type="AlphaFoldDB" id="A0A5M3X6X1"/>
<dbReference type="RefSeq" id="WP_155361813.1">
    <property type="nucleotide sequence ID" value="NZ_BAAAHL010000066.1"/>
</dbReference>
<evidence type="ECO:0000313" key="1">
    <source>
        <dbReference type="EMBL" id="GES16820.1"/>
    </source>
</evidence>
<reference evidence="1 2" key="1">
    <citation type="submission" date="2019-10" db="EMBL/GenBank/DDBJ databases">
        <title>Whole genome shotgun sequence of Acrocarpospora macrocephala NBRC 16266.</title>
        <authorList>
            <person name="Ichikawa N."/>
            <person name="Kimura A."/>
            <person name="Kitahashi Y."/>
            <person name="Komaki H."/>
            <person name="Oguchi A."/>
        </authorList>
    </citation>
    <scope>NUCLEOTIDE SEQUENCE [LARGE SCALE GENOMIC DNA]</scope>
    <source>
        <strain evidence="1 2">NBRC 16266</strain>
    </source>
</reference>
<proteinExistence type="predicted"/>
<protein>
    <submittedName>
        <fullName evidence="1">Uncharacterized protein</fullName>
    </submittedName>
</protein>
<name>A0A5M3X6X1_9ACTN</name>
<gene>
    <name evidence="1" type="ORF">Amac_104180</name>
</gene>
<keyword evidence="2" id="KW-1185">Reference proteome</keyword>
<dbReference type="Proteomes" id="UP000331127">
    <property type="component" value="Unassembled WGS sequence"/>
</dbReference>
<evidence type="ECO:0000313" key="2">
    <source>
        <dbReference type="Proteomes" id="UP000331127"/>
    </source>
</evidence>
<comment type="caution">
    <text evidence="1">The sequence shown here is derived from an EMBL/GenBank/DDBJ whole genome shotgun (WGS) entry which is preliminary data.</text>
</comment>